<dbReference type="GO" id="GO:0015628">
    <property type="term" value="P:protein secretion by the type II secretion system"/>
    <property type="evidence" value="ECO:0007669"/>
    <property type="project" value="TreeGrafter"/>
</dbReference>
<gene>
    <name evidence="2" type="ORF">K8V30_09455</name>
</gene>
<evidence type="ECO:0000313" key="3">
    <source>
        <dbReference type="Proteomes" id="UP000700212"/>
    </source>
</evidence>
<dbReference type="Gene3D" id="3.10.560.10">
    <property type="entry name" value="Outer membrane lipoprotein wza domain like"/>
    <property type="match status" value="1"/>
</dbReference>
<dbReference type="Pfam" id="PF10531">
    <property type="entry name" value="SLBB"/>
    <property type="match status" value="1"/>
</dbReference>
<feature type="domain" description="Helix-hairpin-helix DNA-binding motif class 1" evidence="1">
    <location>
        <begin position="164"/>
        <end position="183"/>
    </location>
</feature>
<dbReference type="GO" id="GO:0006281">
    <property type="term" value="P:DNA repair"/>
    <property type="evidence" value="ECO:0007669"/>
    <property type="project" value="InterPro"/>
</dbReference>
<dbReference type="InterPro" id="IPR051675">
    <property type="entry name" value="Endo/Exo/Phosphatase_dom_1"/>
</dbReference>
<comment type="caution">
    <text evidence="2">The sequence shown here is derived from an EMBL/GenBank/DDBJ whole genome shotgun (WGS) entry which is preliminary data.</text>
</comment>
<organism evidence="2 3">
    <name type="scientific">Metalysinibacillus jejuensis</name>
    <dbReference type="NCBI Taxonomy" id="914327"/>
    <lineage>
        <taxon>Bacteria</taxon>
        <taxon>Bacillati</taxon>
        <taxon>Bacillota</taxon>
        <taxon>Bacilli</taxon>
        <taxon>Bacillales</taxon>
        <taxon>Caryophanaceae</taxon>
        <taxon>Metalysinibacillus</taxon>
    </lineage>
</organism>
<sequence length="217" mass="23371">MQKIWQQYGKYLLIGGALVIALLLYSLRAPQEEPALLELTPTPLDTASAELAPTLPESTLPEPVSTTVLVDVKGAVKHPGVYPLTTEERIIDAITMAGGVTEKADTKTMNYAQKLQDEMIIYIPEQGEEVPVTIAPTTPTTSAQTATTSAPTTNTVNINLADEAALMTIPGIGPAKAKSIIQYRTDQGQFTKIEDIKNISGIGDKTFEKLKDFISVN</sequence>
<dbReference type="SUPFAM" id="SSF47781">
    <property type="entry name" value="RuvA domain 2-like"/>
    <property type="match status" value="1"/>
</dbReference>
<dbReference type="GO" id="GO:0003677">
    <property type="term" value="F:DNA binding"/>
    <property type="evidence" value="ECO:0007669"/>
    <property type="project" value="InterPro"/>
</dbReference>
<feature type="domain" description="Helix-hairpin-helix DNA-binding motif class 1" evidence="1">
    <location>
        <begin position="194"/>
        <end position="213"/>
    </location>
</feature>
<dbReference type="RefSeq" id="WP_108308338.1">
    <property type="nucleotide sequence ID" value="NZ_QAFW01000070.1"/>
</dbReference>
<dbReference type="PANTHER" id="PTHR21180">
    <property type="entry name" value="ENDONUCLEASE/EXONUCLEASE/PHOSPHATASE FAMILY DOMAIN-CONTAINING PROTEIN 1"/>
    <property type="match status" value="1"/>
</dbReference>
<dbReference type="InterPro" id="IPR019554">
    <property type="entry name" value="Soluble_ligand-bd"/>
</dbReference>
<accession>A0A921NCB1</accession>
<name>A0A921NCB1_9BACL</name>
<dbReference type="OrthoDB" id="9790239at2"/>
<evidence type="ECO:0000313" key="2">
    <source>
        <dbReference type="EMBL" id="HJH11892.1"/>
    </source>
</evidence>
<dbReference type="SMART" id="SM00278">
    <property type="entry name" value="HhH1"/>
    <property type="match status" value="2"/>
</dbReference>
<protein>
    <submittedName>
        <fullName evidence="2">Helix-hairpin-helix domain-containing protein</fullName>
    </submittedName>
</protein>
<dbReference type="GO" id="GO:0015627">
    <property type="term" value="C:type II protein secretion system complex"/>
    <property type="evidence" value="ECO:0007669"/>
    <property type="project" value="TreeGrafter"/>
</dbReference>
<dbReference type="NCBIfam" id="TIGR00426">
    <property type="entry name" value="competence protein ComEA helix-hairpin-helix repeat region"/>
    <property type="match status" value="1"/>
</dbReference>
<dbReference type="InterPro" id="IPR003583">
    <property type="entry name" value="Hlx-hairpin-Hlx_DNA-bd_motif"/>
</dbReference>
<dbReference type="Proteomes" id="UP000700212">
    <property type="component" value="Unassembled WGS sequence"/>
</dbReference>
<dbReference type="PANTHER" id="PTHR21180:SF32">
    <property type="entry name" value="ENDONUCLEASE_EXONUCLEASE_PHOSPHATASE FAMILY DOMAIN-CONTAINING PROTEIN 1"/>
    <property type="match status" value="1"/>
</dbReference>
<dbReference type="EMBL" id="DYTV01000128">
    <property type="protein sequence ID" value="HJH11892.1"/>
    <property type="molecule type" value="Genomic_DNA"/>
</dbReference>
<reference evidence="2" key="1">
    <citation type="journal article" date="2021" name="PeerJ">
        <title>Extensive microbial diversity within the chicken gut microbiome revealed by metagenomics and culture.</title>
        <authorList>
            <person name="Gilroy R."/>
            <person name="Ravi A."/>
            <person name="Getino M."/>
            <person name="Pursley I."/>
            <person name="Horton D.L."/>
            <person name="Alikhan N.F."/>
            <person name="Baker D."/>
            <person name="Gharbi K."/>
            <person name="Hall N."/>
            <person name="Watson M."/>
            <person name="Adriaenssens E.M."/>
            <person name="Foster-Nyarko E."/>
            <person name="Jarju S."/>
            <person name="Secka A."/>
            <person name="Antonio M."/>
            <person name="Oren A."/>
            <person name="Chaudhuri R.R."/>
            <person name="La Ragione R."/>
            <person name="Hildebrand F."/>
            <person name="Pallen M.J."/>
        </authorList>
    </citation>
    <scope>NUCLEOTIDE SEQUENCE</scope>
    <source>
        <strain evidence="2">CHK160-4876</strain>
    </source>
</reference>
<dbReference type="InterPro" id="IPR004509">
    <property type="entry name" value="Competence_ComEA_HhH"/>
</dbReference>
<evidence type="ECO:0000259" key="1">
    <source>
        <dbReference type="SMART" id="SM00278"/>
    </source>
</evidence>
<dbReference type="InterPro" id="IPR010994">
    <property type="entry name" value="RuvA_2-like"/>
</dbReference>
<dbReference type="Gene3D" id="1.10.150.320">
    <property type="entry name" value="Photosystem II 12 kDa extrinsic protein"/>
    <property type="match status" value="1"/>
</dbReference>
<proteinExistence type="predicted"/>
<dbReference type="Pfam" id="PF12836">
    <property type="entry name" value="HHH_3"/>
    <property type="match status" value="1"/>
</dbReference>
<reference evidence="2" key="2">
    <citation type="submission" date="2021-09" db="EMBL/GenBank/DDBJ databases">
        <authorList>
            <person name="Gilroy R."/>
        </authorList>
    </citation>
    <scope>NUCLEOTIDE SEQUENCE</scope>
    <source>
        <strain evidence="2">CHK160-4876</strain>
    </source>
</reference>
<dbReference type="AlphaFoldDB" id="A0A921NCB1"/>